<evidence type="ECO:0000313" key="1">
    <source>
        <dbReference type="EMBL" id="JAS69486.1"/>
    </source>
</evidence>
<name>A0A1B6H491_9HEMI</name>
<organism evidence="1">
    <name type="scientific">Cuerna arida</name>
    <dbReference type="NCBI Taxonomy" id="1464854"/>
    <lineage>
        <taxon>Eukaryota</taxon>
        <taxon>Metazoa</taxon>
        <taxon>Ecdysozoa</taxon>
        <taxon>Arthropoda</taxon>
        <taxon>Hexapoda</taxon>
        <taxon>Insecta</taxon>
        <taxon>Pterygota</taxon>
        <taxon>Neoptera</taxon>
        <taxon>Paraneoptera</taxon>
        <taxon>Hemiptera</taxon>
        <taxon>Auchenorrhyncha</taxon>
        <taxon>Membracoidea</taxon>
        <taxon>Cicadellidae</taxon>
        <taxon>Cicadellinae</taxon>
        <taxon>Proconiini</taxon>
        <taxon>Cuerna</taxon>
    </lineage>
</organism>
<accession>A0A1B6H491</accession>
<reference evidence="1" key="1">
    <citation type="submission" date="2015-11" db="EMBL/GenBank/DDBJ databases">
        <title>De novo transcriptome assembly of four potential Pierce s Disease insect vectors from Arizona vineyards.</title>
        <authorList>
            <person name="Tassone E.E."/>
        </authorList>
    </citation>
    <scope>NUCLEOTIDE SEQUENCE</scope>
</reference>
<dbReference type="EMBL" id="GECZ01000283">
    <property type="protein sequence ID" value="JAS69486.1"/>
    <property type="molecule type" value="Transcribed_RNA"/>
</dbReference>
<sequence length="124" mass="14902">MKTILDNVIEPEVIIIRNLIKSNTRRTFTMNDVRRFFKGARGRKQKEAVWEALQLAREKRILKRCNNGVYVLRSLLPGMILKTMAERKMGKVRIGRPYPRKDMRCTVRDVYEYLGLDWRHPRRR</sequence>
<dbReference type="AlphaFoldDB" id="A0A1B6H491"/>
<protein>
    <submittedName>
        <fullName evidence="1">Uncharacterized protein</fullName>
    </submittedName>
</protein>
<proteinExistence type="predicted"/>
<gene>
    <name evidence="1" type="ORF">g.10543</name>
</gene>